<keyword evidence="8" id="KW-1133">Transmembrane helix</keyword>
<dbReference type="GO" id="GO:0016020">
    <property type="term" value="C:membrane"/>
    <property type="evidence" value="ECO:0007669"/>
    <property type="project" value="UniProtKB-SubCell"/>
</dbReference>
<dbReference type="UniPathway" id="UPA00213"/>
<evidence type="ECO:0000256" key="4">
    <source>
        <dbReference type="ARBA" id="ARBA00022617"/>
    </source>
</evidence>
<dbReference type="GO" id="GO:0051762">
    <property type="term" value="P:sesquiterpene biosynthetic process"/>
    <property type="evidence" value="ECO:0007669"/>
    <property type="project" value="UniProtKB-ARBA"/>
</dbReference>
<dbReference type="GO" id="GO:0016705">
    <property type="term" value="F:oxidoreductase activity, acting on paired donors, with incorporation or reduction of molecular oxygen"/>
    <property type="evidence" value="ECO:0007669"/>
    <property type="project" value="InterPro"/>
</dbReference>
<evidence type="ECO:0000256" key="3">
    <source>
        <dbReference type="ARBA" id="ARBA00010617"/>
    </source>
</evidence>
<keyword evidence="11 15" id="KW-0503">Monooxygenase</keyword>
<dbReference type="AlphaFoldDB" id="A0A384ZVR5"/>
<keyword evidence="12" id="KW-0472">Membrane</keyword>
<sequence length="496" mass="57075">MDTILTLFIAFILSSILTYIIRKNRPTMDVQRLPPSPLRLPFIGNLHQIVVGEHIHETLWKLSQKYGPTMLLHFGSQPYLVISSSEMAVEVLKTHDLAMCTRPRSKTVKRMTFNYMDVAFSPYDDHWKDMRKVLVSEFLGAKRTKSFKNIMEIELEGLLRSLSMQPLNTTVNLDDTILNLVYDVVCKVSFGRSYRETSFNGKTLKEMIDETAEMLMGSIFDIFPSFAWIDELRGFNRRLDKCFNDINSFLQMVIDEHRLEPNVSKKSNAEKDLIDDCIPRLTNDEMKAILLNILNGAIDTSSTTVVWAMSEIVKNPRIMEKLQNEIRGCVGKKSKVEESDIAKMKYLKMVVKESLRLHAPTSALILRECVTHCQIGGYDILPGTKVLVNLWGIGRDPRIWKEKPNEFWPERFETLDVEYIGKHCEMIPFGGGRRACPGYNMGISTVEYTIANLLNFFDWETPMGVNKQDLDMDKVGEFIRRKNPLCLVPIKHNLQD</sequence>
<evidence type="ECO:0000256" key="1">
    <source>
        <dbReference type="ARBA" id="ARBA00004606"/>
    </source>
</evidence>
<dbReference type="GO" id="GO:0016114">
    <property type="term" value="P:terpenoid biosynthetic process"/>
    <property type="evidence" value="ECO:0007669"/>
    <property type="project" value="UniProtKB-UniPathway"/>
</dbReference>
<evidence type="ECO:0000256" key="2">
    <source>
        <dbReference type="ARBA" id="ARBA00004721"/>
    </source>
</evidence>
<dbReference type="GO" id="GO:0005506">
    <property type="term" value="F:iron ion binding"/>
    <property type="evidence" value="ECO:0007669"/>
    <property type="project" value="InterPro"/>
</dbReference>
<dbReference type="PROSITE" id="PS00086">
    <property type="entry name" value="CYTOCHROME_P450"/>
    <property type="match status" value="1"/>
</dbReference>
<organism evidence="16">
    <name type="scientific">Tanacetum parthenium</name>
    <name type="common">Feverfew</name>
    <name type="synonym">Matricaria parthenium</name>
    <dbReference type="NCBI Taxonomy" id="127999"/>
    <lineage>
        <taxon>Eukaryota</taxon>
        <taxon>Viridiplantae</taxon>
        <taxon>Streptophyta</taxon>
        <taxon>Embryophyta</taxon>
        <taxon>Tracheophyta</taxon>
        <taxon>Spermatophyta</taxon>
        <taxon>Magnoliopsida</taxon>
        <taxon>eudicotyledons</taxon>
        <taxon>Gunneridae</taxon>
        <taxon>Pentapetalae</taxon>
        <taxon>asterids</taxon>
        <taxon>campanulids</taxon>
        <taxon>Asterales</taxon>
        <taxon>Asteraceae</taxon>
        <taxon>Asteroideae</taxon>
        <taxon>Anthemideae</taxon>
        <taxon>Anthemidinae</taxon>
        <taxon>Tanacetum</taxon>
    </lineage>
</organism>
<comment type="pathway">
    <text evidence="2">Secondary metabolite biosynthesis; terpenoid biosynthesis.</text>
</comment>
<evidence type="ECO:0000256" key="14">
    <source>
        <dbReference type="PIRSR" id="PIRSR602401-1"/>
    </source>
</evidence>
<evidence type="ECO:0000313" key="16">
    <source>
        <dbReference type="EMBL" id="AXG24153.1"/>
    </source>
</evidence>
<comment type="subcellular location">
    <subcellularLocation>
        <location evidence="1">Membrane</location>
        <topology evidence="1">Single-pass type II membrane protein</topology>
    </subcellularLocation>
</comment>
<keyword evidence="7" id="KW-0735">Signal-anchor</keyword>
<dbReference type="CDD" id="cd11072">
    <property type="entry name" value="CYP71-like"/>
    <property type="match status" value="1"/>
</dbReference>
<dbReference type="GO" id="GO:0020037">
    <property type="term" value="F:heme binding"/>
    <property type="evidence" value="ECO:0007669"/>
    <property type="project" value="InterPro"/>
</dbReference>
<dbReference type="GO" id="GO:0004497">
    <property type="term" value="F:monooxygenase activity"/>
    <property type="evidence" value="ECO:0007669"/>
    <property type="project" value="UniProtKB-KW"/>
</dbReference>
<dbReference type="EMBL" id="MF197559">
    <property type="protein sequence ID" value="AXG24153.1"/>
    <property type="molecule type" value="mRNA"/>
</dbReference>
<comment type="cofactor">
    <cofactor evidence="14">
        <name>heme</name>
        <dbReference type="ChEBI" id="CHEBI:30413"/>
    </cofactor>
</comment>
<dbReference type="InterPro" id="IPR002401">
    <property type="entry name" value="Cyt_P450_E_grp-I"/>
</dbReference>
<dbReference type="InterPro" id="IPR017972">
    <property type="entry name" value="Cyt_P450_CS"/>
</dbReference>
<dbReference type="Pfam" id="PF00067">
    <property type="entry name" value="p450"/>
    <property type="match status" value="1"/>
</dbReference>
<keyword evidence="5" id="KW-0812">Transmembrane</keyword>
<dbReference type="PANTHER" id="PTHR47955:SF9">
    <property type="entry name" value="PREMNASPIRODIENE OXYGENASE-LIKE"/>
    <property type="match status" value="1"/>
</dbReference>
<dbReference type="FunFam" id="1.10.630.10:FF:000043">
    <property type="entry name" value="Cytochrome P450 99A2"/>
    <property type="match status" value="1"/>
</dbReference>
<name>A0A384ZVR5_TANPA</name>
<keyword evidence="10 14" id="KW-0408">Iron</keyword>
<accession>A0A384ZVR5</accession>
<dbReference type="InterPro" id="IPR036396">
    <property type="entry name" value="Cyt_P450_sf"/>
</dbReference>
<keyword evidence="13" id="KW-0325">Glycoprotein</keyword>
<evidence type="ECO:0000256" key="10">
    <source>
        <dbReference type="ARBA" id="ARBA00023004"/>
    </source>
</evidence>
<evidence type="ECO:0000256" key="15">
    <source>
        <dbReference type="RuleBase" id="RU000461"/>
    </source>
</evidence>
<proteinExistence type="evidence at transcript level"/>
<evidence type="ECO:0000256" key="11">
    <source>
        <dbReference type="ARBA" id="ARBA00023033"/>
    </source>
</evidence>
<dbReference type="InterPro" id="IPR001128">
    <property type="entry name" value="Cyt_P450"/>
</dbReference>
<dbReference type="PRINTS" id="PR00463">
    <property type="entry name" value="EP450I"/>
</dbReference>
<keyword evidence="4 14" id="KW-0349">Heme</keyword>
<evidence type="ECO:0000256" key="8">
    <source>
        <dbReference type="ARBA" id="ARBA00022989"/>
    </source>
</evidence>
<evidence type="ECO:0000256" key="5">
    <source>
        <dbReference type="ARBA" id="ARBA00022692"/>
    </source>
</evidence>
<reference evidence="16" key="1">
    <citation type="submission" date="2017-06" db="EMBL/GenBank/DDBJ databases">
        <title>A Novel Cytochrome P450, Kauniolide synthase, converts germacranolides into guaianolides.</title>
        <authorList>
            <person name="Liu Q."/>
            <person name="Beyraghdar Kashkooli A."/>
            <person name="Manzano D."/>
            <person name="Pateraki I."/>
            <person name="Richard L."/>
            <person name="Kolkman P."/>
            <person name="Fatima Lucas M."/>
            <person name="de Vos R."/>
            <person name="Franssen M."/>
            <person name="van der Krol S."/>
            <person name="Bouwmeester H.J."/>
        </authorList>
    </citation>
    <scope>NUCLEOTIDE SEQUENCE</scope>
    <source>
        <strain evidence="16">Tp8886</strain>
    </source>
</reference>
<keyword evidence="9 15" id="KW-0560">Oxidoreductase</keyword>
<dbReference type="PANTHER" id="PTHR47955">
    <property type="entry name" value="CYTOCHROME P450 FAMILY 71 PROTEIN"/>
    <property type="match status" value="1"/>
</dbReference>
<evidence type="ECO:0000256" key="12">
    <source>
        <dbReference type="ARBA" id="ARBA00023136"/>
    </source>
</evidence>
<evidence type="ECO:0000256" key="13">
    <source>
        <dbReference type="ARBA" id="ARBA00023180"/>
    </source>
</evidence>
<evidence type="ECO:0000256" key="6">
    <source>
        <dbReference type="ARBA" id="ARBA00022723"/>
    </source>
</evidence>
<dbReference type="PRINTS" id="PR00385">
    <property type="entry name" value="P450"/>
</dbReference>
<evidence type="ECO:0000256" key="7">
    <source>
        <dbReference type="ARBA" id="ARBA00022968"/>
    </source>
</evidence>
<dbReference type="SUPFAM" id="SSF48264">
    <property type="entry name" value="Cytochrome P450"/>
    <property type="match status" value="1"/>
</dbReference>
<evidence type="ECO:0000256" key="9">
    <source>
        <dbReference type="ARBA" id="ARBA00023002"/>
    </source>
</evidence>
<keyword evidence="6 14" id="KW-0479">Metal-binding</keyword>
<protein>
    <submittedName>
        <fullName evidence="16">Cytochrome P450</fullName>
    </submittedName>
</protein>
<dbReference type="Gene3D" id="1.10.630.10">
    <property type="entry name" value="Cytochrome P450"/>
    <property type="match status" value="1"/>
</dbReference>
<comment type="similarity">
    <text evidence="3 15">Belongs to the cytochrome P450 family.</text>
</comment>
<feature type="binding site" description="axial binding residue" evidence="14">
    <location>
        <position position="436"/>
    </location>
    <ligand>
        <name>heme</name>
        <dbReference type="ChEBI" id="CHEBI:30413"/>
    </ligand>
    <ligandPart>
        <name>Fe</name>
        <dbReference type="ChEBI" id="CHEBI:18248"/>
    </ligandPart>
</feature>